<name>F0ZXU9_DICPU</name>
<dbReference type="InParanoid" id="F0ZXU9"/>
<gene>
    <name evidence="1" type="ORF">DICPUDRAFT_40224</name>
</gene>
<dbReference type="VEuPathDB" id="AmoebaDB:DICPUDRAFT_40224"/>
<dbReference type="EMBL" id="GL871267">
    <property type="protein sequence ID" value="EGC31236.1"/>
    <property type="molecule type" value="Genomic_DNA"/>
</dbReference>
<dbReference type="KEGG" id="dpp:DICPUDRAFT_40224"/>
<dbReference type="OMA" id="WENHRAF"/>
<keyword evidence="2" id="KW-1185">Reference proteome</keyword>
<dbReference type="FunCoup" id="F0ZXU9">
    <property type="interactions" value="937"/>
</dbReference>
<dbReference type="OrthoDB" id="19027at2759"/>
<evidence type="ECO:0000313" key="1">
    <source>
        <dbReference type="EMBL" id="EGC31236.1"/>
    </source>
</evidence>
<reference evidence="2" key="1">
    <citation type="journal article" date="2011" name="Genome Biol.">
        <title>Comparative genomics of the social amoebae Dictyostelium discoideum and Dictyostelium purpureum.</title>
        <authorList>
            <consortium name="US DOE Joint Genome Institute (JGI-PGF)"/>
            <person name="Sucgang R."/>
            <person name="Kuo A."/>
            <person name="Tian X."/>
            <person name="Salerno W."/>
            <person name="Parikh A."/>
            <person name="Feasley C.L."/>
            <person name="Dalin E."/>
            <person name="Tu H."/>
            <person name="Huang E."/>
            <person name="Barry K."/>
            <person name="Lindquist E."/>
            <person name="Shapiro H."/>
            <person name="Bruce D."/>
            <person name="Schmutz J."/>
            <person name="Salamov A."/>
            <person name="Fey P."/>
            <person name="Gaudet P."/>
            <person name="Anjard C."/>
            <person name="Babu M.M."/>
            <person name="Basu S."/>
            <person name="Bushmanova Y."/>
            <person name="van der Wel H."/>
            <person name="Katoh-Kurasawa M."/>
            <person name="Dinh C."/>
            <person name="Coutinho P.M."/>
            <person name="Saito T."/>
            <person name="Elias M."/>
            <person name="Schaap P."/>
            <person name="Kay R.R."/>
            <person name="Henrissat B."/>
            <person name="Eichinger L."/>
            <person name="Rivero F."/>
            <person name="Putnam N.H."/>
            <person name="West C.M."/>
            <person name="Loomis W.F."/>
            <person name="Chisholm R.L."/>
            <person name="Shaulsky G."/>
            <person name="Strassmann J.E."/>
            <person name="Queller D.C."/>
            <person name="Kuspa A."/>
            <person name="Grigoriev I.V."/>
        </authorList>
    </citation>
    <scope>NUCLEOTIDE SEQUENCE [LARGE SCALE GENOMIC DNA]</scope>
    <source>
        <strain evidence="2">QSDP1</strain>
    </source>
</reference>
<evidence type="ECO:0000313" key="2">
    <source>
        <dbReference type="Proteomes" id="UP000001064"/>
    </source>
</evidence>
<protein>
    <submittedName>
        <fullName evidence="1">Uncharacterized protein</fullName>
    </submittedName>
</protein>
<proteinExistence type="predicted"/>
<dbReference type="RefSeq" id="XP_003292239.1">
    <property type="nucleotide sequence ID" value="XM_003292191.1"/>
</dbReference>
<dbReference type="eggNOG" id="ENOG502RI86">
    <property type="taxonomic scope" value="Eukaryota"/>
</dbReference>
<sequence length="118" mass="14134">MSSVSKVGFIKSAVRPLPIYQPKFYLDEKAMSQIVDQPEDPIEWENHRAFLDDEDATHMKPSRQRFIRQKTIKKFKWNHFVYDFCKNYEAIREEAREKSRGTKTLARIENSHSWLGER</sequence>
<accession>F0ZXU9</accession>
<organism evidence="1 2">
    <name type="scientific">Dictyostelium purpureum</name>
    <name type="common">Slime mold</name>
    <dbReference type="NCBI Taxonomy" id="5786"/>
    <lineage>
        <taxon>Eukaryota</taxon>
        <taxon>Amoebozoa</taxon>
        <taxon>Evosea</taxon>
        <taxon>Eumycetozoa</taxon>
        <taxon>Dictyostelia</taxon>
        <taxon>Dictyosteliales</taxon>
        <taxon>Dictyosteliaceae</taxon>
        <taxon>Dictyostelium</taxon>
    </lineage>
</organism>
<dbReference type="Proteomes" id="UP000001064">
    <property type="component" value="Unassembled WGS sequence"/>
</dbReference>
<dbReference type="AlphaFoldDB" id="F0ZXU9"/>
<dbReference type="GeneID" id="10505991"/>